<accession>A0AAE1R631</accession>
<gene>
    <name evidence="1" type="ORF">RND71_036001</name>
</gene>
<proteinExistence type="predicted"/>
<reference evidence="1" key="1">
    <citation type="submission" date="2023-12" db="EMBL/GenBank/DDBJ databases">
        <title>Genome assembly of Anisodus tanguticus.</title>
        <authorList>
            <person name="Wang Y.-J."/>
        </authorList>
    </citation>
    <scope>NUCLEOTIDE SEQUENCE</scope>
    <source>
        <strain evidence="1">KB-2021</strain>
        <tissue evidence="1">Leaf</tissue>
    </source>
</reference>
<comment type="caution">
    <text evidence="1">The sequence shown here is derived from an EMBL/GenBank/DDBJ whole genome shotgun (WGS) entry which is preliminary data.</text>
</comment>
<dbReference type="Proteomes" id="UP001291623">
    <property type="component" value="Unassembled WGS sequence"/>
</dbReference>
<dbReference type="AlphaFoldDB" id="A0AAE1R631"/>
<dbReference type="EMBL" id="JAVYJV010000019">
    <property type="protein sequence ID" value="KAK4345825.1"/>
    <property type="molecule type" value="Genomic_DNA"/>
</dbReference>
<evidence type="ECO:0000313" key="2">
    <source>
        <dbReference type="Proteomes" id="UP001291623"/>
    </source>
</evidence>
<name>A0AAE1R631_9SOLA</name>
<evidence type="ECO:0000313" key="1">
    <source>
        <dbReference type="EMBL" id="KAK4345825.1"/>
    </source>
</evidence>
<protein>
    <submittedName>
        <fullName evidence="1">Uncharacterized protein</fullName>
    </submittedName>
</protein>
<keyword evidence="2" id="KW-1185">Reference proteome</keyword>
<sequence length="72" mass="8950">MVRDWRNGYNLLIDLRIEGEIRNKHDRGTRKRFVDVICEDLILEFKNSSSLLEWEGTRKKYIQECDYERNWW</sequence>
<organism evidence="1 2">
    <name type="scientific">Anisodus tanguticus</name>
    <dbReference type="NCBI Taxonomy" id="243964"/>
    <lineage>
        <taxon>Eukaryota</taxon>
        <taxon>Viridiplantae</taxon>
        <taxon>Streptophyta</taxon>
        <taxon>Embryophyta</taxon>
        <taxon>Tracheophyta</taxon>
        <taxon>Spermatophyta</taxon>
        <taxon>Magnoliopsida</taxon>
        <taxon>eudicotyledons</taxon>
        <taxon>Gunneridae</taxon>
        <taxon>Pentapetalae</taxon>
        <taxon>asterids</taxon>
        <taxon>lamiids</taxon>
        <taxon>Solanales</taxon>
        <taxon>Solanaceae</taxon>
        <taxon>Solanoideae</taxon>
        <taxon>Hyoscyameae</taxon>
        <taxon>Anisodus</taxon>
    </lineage>
</organism>